<dbReference type="SUPFAM" id="SSF75615">
    <property type="entry name" value="Siroheme synthase middle domains-like"/>
    <property type="match status" value="1"/>
</dbReference>
<dbReference type="InterPro" id="IPR037115">
    <property type="entry name" value="Sirohaem_synt_dimer_dom_sf"/>
</dbReference>
<keyword evidence="5" id="KW-0627">Porphyrin biosynthesis</keyword>
<dbReference type="RefSeq" id="WP_007289986.1">
    <property type="nucleotide sequence ID" value="NZ_AAWL01000016.1"/>
</dbReference>
<dbReference type="GO" id="GO:0043115">
    <property type="term" value="F:precorrin-2 dehydrogenase activity"/>
    <property type="evidence" value="ECO:0007669"/>
    <property type="project" value="UniProtKB-EC"/>
</dbReference>
<dbReference type="Pfam" id="PF10414">
    <property type="entry name" value="CysG_dimeriser"/>
    <property type="match status" value="1"/>
</dbReference>
<evidence type="ECO:0000256" key="5">
    <source>
        <dbReference type="ARBA" id="ARBA00023244"/>
    </source>
</evidence>
<dbReference type="AlphaFoldDB" id="A1HSI2"/>
<dbReference type="InterPro" id="IPR006367">
    <property type="entry name" value="Sirohaem_synthase_N"/>
</dbReference>
<keyword evidence="10" id="KW-1185">Reference proteome</keyword>
<dbReference type="Gene3D" id="3.40.50.720">
    <property type="entry name" value="NAD(P)-binding Rossmann-like Domain"/>
    <property type="match status" value="1"/>
</dbReference>
<reference evidence="9 10" key="2">
    <citation type="submission" date="2007-01" db="EMBL/GenBank/DDBJ databases">
        <title>Sequencing of the draft genome and assembly of Thermosinus carboxydivorans Nor1.</title>
        <authorList>
            <consortium name="US DOE Joint Genome Institute (JGI-PGF)"/>
            <person name="Copeland A."/>
            <person name="Lucas S."/>
            <person name="Lapidus A."/>
            <person name="Barry K."/>
            <person name="Glavina del Rio T."/>
            <person name="Dalin E."/>
            <person name="Tice H."/>
            <person name="Bruce D."/>
            <person name="Pitluck S."/>
            <person name="Richardson P."/>
        </authorList>
    </citation>
    <scope>NUCLEOTIDE SEQUENCE [LARGE SCALE GENOMIC DNA]</scope>
    <source>
        <strain evidence="9 10">Nor1</strain>
    </source>
</reference>
<evidence type="ECO:0000256" key="4">
    <source>
        <dbReference type="ARBA" id="ARBA00023027"/>
    </source>
</evidence>
<dbReference type="EC" id="1.3.1.76" evidence="2"/>
<organism evidence="9 10">
    <name type="scientific">Thermosinus carboxydivorans Nor1</name>
    <dbReference type="NCBI Taxonomy" id="401526"/>
    <lineage>
        <taxon>Bacteria</taxon>
        <taxon>Bacillati</taxon>
        <taxon>Bacillota</taxon>
        <taxon>Negativicutes</taxon>
        <taxon>Selenomonadales</taxon>
        <taxon>Sporomusaceae</taxon>
        <taxon>Thermosinus</taxon>
    </lineage>
</organism>
<dbReference type="Pfam" id="PF13241">
    <property type="entry name" value="NAD_binding_7"/>
    <property type="match status" value="1"/>
</dbReference>
<dbReference type="GO" id="GO:0019354">
    <property type="term" value="P:siroheme biosynthetic process"/>
    <property type="evidence" value="ECO:0007669"/>
    <property type="project" value="UniProtKB-UniPathway"/>
</dbReference>
<evidence type="ECO:0000256" key="1">
    <source>
        <dbReference type="ARBA" id="ARBA00005010"/>
    </source>
</evidence>
<evidence type="ECO:0000256" key="2">
    <source>
        <dbReference type="ARBA" id="ARBA00012400"/>
    </source>
</evidence>
<dbReference type="UniPathway" id="UPA00262">
    <property type="reaction ID" value="UER00222"/>
</dbReference>
<dbReference type="InterPro" id="IPR036291">
    <property type="entry name" value="NAD(P)-bd_dom_sf"/>
</dbReference>
<dbReference type="InterPro" id="IPR019478">
    <property type="entry name" value="Sirohaem_synthase_dimer_dom"/>
</dbReference>
<comment type="catalytic activity">
    <reaction evidence="6">
        <text>precorrin-2 + NAD(+) = sirohydrochlorin + NADH + 2 H(+)</text>
        <dbReference type="Rhea" id="RHEA:15613"/>
        <dbReference type="ChEBI" id="CHEBI:15378"/>
        <dbReference type="ChEBI" id="CHEBI:57540"/>
        <dbReference type="ChEBI" id="CHEBI:57945"/>
        <dbReference type="ChEBI" id="CHEBI:58351"/>
        <dbReference type="ChEBI" id="CHEBI:58827"/>
        <dbReference type="EC" id="1.3.1.76"/>
    </reaction>
</comment>
<dbReference type="PANTHER" id="PTHR35330:SF1">
    <property type="entry name" value="SIROHEME BIOSYNTHESIS PROTEIN MET8"/>
    <property type="match status" value="1"/>
</dbReference>
<reference evidence="9 10" key="1">
    <citation type="submission" date="2007-01" db="EMBL/GenBank/DDBJ databases">
        <title>Annotation of the draft genome assembly of Thermosinus carboxydivorans Nor1.</title>
        <authorList>
            <consortium name="US DOE Joint Genome Institute (JGI-ORNL)"/>
            <person name="Larimer F."/>
            <person name="Land M."/>
            <person name="Hauser L."/>
        </authorList>
    </citation>
    <scope>NUCLEOTIDE SEQUENCE [LARGE SCALE GENOMIC DNA]</scope>
    <source>
        <strain evidence="9 10">Nor1</strain>
    </source>
</reference>
<protein>
    <recommendedName>
        <fullName evidence="2">precorrin-2 dehydrogenase</fullName>
        <ecNumber evidence="2">1.3.1.76</ecNumber>
    </recommendedName>
</protein>
<dbReference type="GO" id="GO:0004325">
    <property type="term" value="F:ferrochelatase activity"/>
    <property type="evidence" value="ECO:0007669"/>
    <property type="project" value="InterPro"/>
</dbReference>
<name>A1HSI2_9FIRM</name>
<keyword evidence="4" id="KW-0520">NAD</keyword>
<comment type="caution">
    <text evidence="9">The sequence shown here is derived from an EMBL/GenBank/DDBJ whole genome shotgun (WGS) entry which is preliminary data.</text>
</comment>
<evidence type="ECO:0000256" key="3">
    <source>
        <dbReference type="ARBA" id="ARBA00023002"/>
    </source>
</evidence>
<dbReference type="eggNOG" id="COG1648">
    <property type="taxonomic scope" value="Bacteria"/>
</dbReference>
<proteinExistence type="predicted"/>
<dbReference type="InterPro" id="IPR028161">
    <property type="entry name" value="Met8-like"/>
</dbReference>
<feature type="domain" description="Sirohaem synthase dimerisation" evidence="7">
    <location>
        <begin position="157"/>
        <end position="212"/>
    </location>
</feature>
<evidence type="ECO:0000259" key="7">
    <source>
        <dbReference type="Pfam" id="PF10414"/>
    </source>
</evidence>
<dbReference type="Proteomes" id="UP000005139">
    <property type="component" value="Unassembled WGS sequence"/>
</dbReference>
<evidence type="ECO:0000313" key="9">
    <source>
        <dbReference type="EMBL" id="EAX47045.1"/>
    </source>
</evidence>
<sequence length="220" mass="23440">MQDVVALSYYPVNLNLVGRRCAVIGGGAVAERKVLALLAADAAVTVISPAVTDGLAALSAAGQITHIARPYWPGAIENFFIVICATDAPAVNRQAAEEGRAKGALVNVADAPELCDFTVPSQIVRGDLVITVSTGGKSPALARRLRQELEARYGPEYGLYLAMIGRLRDEMKERLATPRARECFWRRALDDEALALVKAGKLQEAEEKIRDAIGGSGAEP</sequence>
<evidence type="ECO:0000256" key="6">
    <source>
        <dbReference type="ARBA" id="ARBA00047561"/>
    </source>
</evidence>
<gene>
    <name evidence="9" type="ORF">TcarDRAFT_0740</name>
</gene>
<dbReference type="NCBIfam" id="TIGR01470">
    <property type="entry name" value="cysG_Nterm"/>
    <property type="match status" value="1"/>
</dbReference>
<dbReference type="InterPro" id="IPR028281">
    <property type="entry name" value="Sirohaem_synthase_central"/>
</dbReference>
<comment type="pathway">
    <text evidence="1">Porphyrin-containing compound metabolism; siroheme biosynthesis; sirohydrochlorin from precorrin-2: step 1/1.</text>
</comment>
<accession>A1HSI2</accession>
<keyword evidence="3" id="KW-0560">Oxidoreductase</keyword>
<dbReference type="SUPFAM" id="SSF51735">
    <property type="entry name" value="NAD(P)-binding Rossmann-fold domains"/>
    <property type="match status" value="1"/>
</dbReference>
<feature type="domain" description="Siroheme synthase central" evidence="8">
    <location>
        <begin position="125"/>
        <end position="151"/>
    </location>
</feature>
<evidence type="ECO:0000313" key="10">
    <source>
        <dbReference type="Proteomes" id="UP000005139"/>
    </source>
</evidence>
<dbReference type="EMBL" id="AAWL01000016">
    <property type="protein sequence ID" value="EAX47045.1"/>
    <property type="molecule type" value="Genomic_DNA"/>
</dbReference>
<dbReference type="PANTHER" id="PTHR35330">
    <property type="entry name" value="SIROHEME BIOSYNTHESIS PROTEIN MET8"/>
    <property type="match status" value="1"/>
</dbReference>
<evidence type="ECO:0000259" key="8">
    <source>
        <dbReference type="Pfam" id="PF14824"/>
    </source>
</evidence>
<dbReference type="Gene3D" id="3.30.160.110">
    <property type="entry name" value="Siroheme synthase, domain 2"/>
    <property type="match status" value="1"/>
</dbReference>
<dbReference type="OrthoDB" id="9773765at2"/>
<dbReference type="Gene3D" id="1.10.8.210">
    <property type="entry name" value="Sirohaem synthase, dimerisation domain"/>
    <property type="match status" value="1"/>
</dbReference>
<dbReference type="Pfam" id="PF14824">
    <property type="entry name" value="Sirohm_synth_M"/>
    <property type="match status" value="1"/>
</dbReference>